<reference evidence="10" key="1">
    <citation type="submission" date="2022-03" db="EMBL/GenBank/DDBJ databases">
        <authorList>
            <person name="Martin C."/>
        </authorList>
    </citation>
    <scope>NUCLEOTIDE SEQUENCE</scope>
</reference>
<comment type="subcellular location">
    <subcellularLocation>
        <location evidence="1">Nucleus</location>
    </subcellularLocation>
</comment>
<evidence type="ECO:0000313" key="11">
    <source>
        <dbReference type="Proteomes" id="UP000749559"/>
    </source>
</evidence>
<evidence type="ECO:0000256" key="5">
    <source>
        <dbReference type="ARBA" id="ARBA00022771"/>
    </source>
</evidence>
<gene>
    <name evidence="10" type="ORF">OFUS_LOCUS15640</name>
</gene>
<dbReference type="InterPro" id="IPR011011">
    <property type="entry name" value="Znf_FYVE_PHD"/>
</dbReference>
<dbReference type="OrthoDB" id="20839at2759"/>
<comment type="caution">
    <text evidence="10">The sequence shown here is derived from an EMBL/GenBank/DDBJ whole genome shotgun (WGS) entry which is preliminary data.</text>
</comment>
<evidence type="ECO:0000256" key="1">
    <source>
        <dbReference type="ARBA" id="ARBA00004123"/>
    </source>
</evidence>
<feature type="compositionally biased region" description="Low complexity" evidence="9">
    <location>
        <begin position="439"/>
        <end position="458"/>
    </location>
</feature>
<feature type="compositionally biased region" description="Low complexity" evidence="9">
    <location>
        <begin position="400"/>
        <end position="419"/>
    </location>
</feature>
<feature type="region of interest" description="Disordered" evidence="9">
    <location>
        <begin position="552"/>
        <end position="582"/>
    </location>
</feature>
<feature type="compositionally biased region" description="Polar residues" evidence="9">
    <location>
        <begin position="767"/>
        <end position="792"/>
    </location>
</feature>
<sequence length="1003" mass="108042">MKEMVGGCCVCSDERGWNENPLVYCDGHGCNVAVHQACYGIVQVPPGPWFCRKCESQERAARVKCELCPQRDGALKRTDSGGWGHVICALFIPEVMFGNTGTMEPICIRNVPHDRYNKSCYVCEEQGRESKATTGACMQCNKPGCKQYFHVTCAQAQGLLCEEAGAYMDNVKYCGYCSLHYKKLRKDHHNIKVIPPFKPIPSQSPDATPEKTGPITKAESKQKPQAKVKGKERTERSERSTRLQNPTATSSTVAESTVTESTATESSSSASKISASELGSKFTTANFTETVITPQTPPTITPKEEPMDEDDEDEEEEGPAAKDEAPKLEKSEIERPPSRDSNVDVESIETPEKKPNDNKSAVEETAVASSVSELAKEKLFDSKPTESVTKATTEGVTIATTSNSSTTKSESKEVTTSTVTTTFSSNYENFLKSYDKSQASSTPPTTTTTTDTSSTASSVPMANSSSIMDTIDSVAKGAGTASLKRSNSDEVSLEDNAEKKFKKHKVSPQHQLSPHLQGLPTAVKDPMGLMAGSRAKTVKDLLATGVVPVSPPISPPISQTKKLRKRKDSTSSMGSNMSQGFGATQSQTLFGVSPGNQRGIENGQLTIATSTASVASSHARQTVADTISVTSSALIGSGWLDPKSEVLSNGPIGALMGPIKPKALSMASKGSSFGDSLGDMGGFRVPQSMEQLLERQWEQGSQFLMEQGQHFDIASLLNCLHQLRAENHRLEEHIQSLMTRRDHLLAVNARLSIPLTPINNQRERDGSTSQGTSPEAGSVSAIRNQRVNNFVSPESRAETTQSGSSSHQESSYSRGQIKAPASNRENRVQGHRDTGQGHGQSPAQNHVGHNSTGGQGQSPHSNQQGLSSPHAASNRTRTPESRSTGQGQPQAPGQGHPGQQPQGPGQGHPGQQPQAQGQTAAIEQQRLMFQQHQHMMNQAQALSADQHQQMMFHLMQQHQVQQQGGFSPAHPGVPNVPRPTVPGAPPHPQANRNMPSEKLKEKS</sequence>
<keyword evidence="8" id="KW-0175">Coiled coil</keyword>
<dbReference type="InterPro" id="IPR049781">
    <property type="entry name" value="AF10/AF17_PHD"/>
</dbReference>
<evidence type="ECO:0000313" key="10">
    <source>
        <dbReference type="EMBL" id="CAH1790434.1"/>
    </source>
</evidence>
<dbReference type="InterPro" id="IPR034732">
    <property type="entry name" value="EPHD"/>
</dbReference>
<dbReference type="EMBL" id="CAIIXF020000007">
    <property type="protein sequence ID" value="CAH1790434.1"/>
    <property type="molecule type" value="Genomic_DNA"/>
</dbReference>
<feature type="region of interest" description="Disordered" evidence="9">
    <location>
        <begin position="435"/>
        <end position="464"/>
    </location>
</feature>
<keyword evidence="6" id="KW-0862">Zinc</keyword>
<feature type="region of interest" description="Disordered" evidence="9">
    <location>
        <begin position="756"/>
        <end position="921"/>
    </location>
</feature>
<feature type="compositionally biased region" description="Acidic residues" evidence="9">
    <location>
        <begin position="306"/>
        <end position="318"/>
    </location>
</feature>
<dbReference type="PROSITE" id="PS01359">
    <property type="entry name" value="ZF_PHD_1"/>
    <property type="match status" value="1"/>
</dbReference>
<dbReference type="Pfam" id="PF13831">
    <property type="entry name" value="PHD_2"/>
    <property type="match status" value="1"/>
</dbReference>
<dbReference type="FunFam" id="3.30.40.10:FF:000042">
    <property type="entry name" value="protein AF-10 isoform X1"/>
    <property type="match status" value="1"/>
</dbReference>
<dbReference type="GO" id="GO:0042393">
    <property type="term" value="F:histone binding"/>
    <property type="evidence" value="ECO:0007669"/>
    <property type="project" value="UniProtKB-ARBA"/>
</dbReference>
<dbReference type="CDD" id="cd20901">
    <property type="entry name" value="CC_AF10"/>
    <property type="match status" value="1"/>
</dbReference>
<dbReference type="InterPro" id="IPR013083">
    <property type="entry name" value="Znf_RING/FYVE/PHD"/>
</dbReference>
<dbReference type="Proteomes" id="UP000749559">
    <property type="component" value="Unassembled WGS sequence"/>
</dbReference>
<feature type="compositionally biased region" description="Low complexity" evidence="9">
    <location>
        <begin position="247"/>
        <end position="277"/>
    </location>
</feature>
<dbReference type="InterPro" id="IPR049773">
    <property type="entry name" value="AF10-like_CC"/>
</dbReference>
<dbReference type="CDD" id="cd15672">
    <property type="entry name" value="ePHD_AF10_like"/>
    <property type="match status" value="1"/>
</dbReference>
<feature type="compositionally biased region" description="Basic and acidic residues" evidence="9">
    <location>
        <begin position="229"/>
        <end position="241"/>
    </location>
</feature>
<dbReference type="CDD" id="cd15574">
    <property type="entry name" value="PHD_AF10_AF17"/>
    <property type="match status" value="1"/>
</dbReference>
<feature type="compositionally biased region" description="Polar residues" evidence="9">
    <location>
        <begin position="839"/>
        <end position="850"/>
    </location>
</feature>
<dbReference type="Gene3D" id="3.30.40.10">
    <property type="entry name" value="Zinc/RING finger domain, C3HC4 (zinc finger)"/>
    <property type="match status" value="2"/>
</dbReference>
<dbReference type="PANTHER" id="PTHR13793:SF164">
    <property type="entry name" value="ALHAMBRA, ISOFORM P"/>
    <property type="match status" value="1"/>
</dbReference>
<dbReference type="SMART" id="SM00249">
    <property type="entry name" value="PHD"/>
    <property type="match status" value="2"/>
</dbReference>
<feature type="compositionally biased region" description="Polar residues" evidence="9">
    <location>
        <begin position="857"/>
        <end position="884"/>
    </location>
</feature>
<proteinExistence type="predicted"/>
<dbReference type="AlphaFoldDB" id="A0A8J1UZK3"/>
<dbReference type="InterPro" id="IPR050701">
    <property type="entry name" value="Histone_Mod_Regulator"/>
</dbReference>
<dbReference type="GO" id="GO:0008270">
    <property type="term" value="F:zinc ion binding"/>
    <property type="evidence" value="ECO:0007669"/>
    <property type="project" value="UniProtKB-KW"/>
</dbReference>
<feature type="compositionally biased region" description="Basic and acidic residues" evidence="9">
    <location>
        <begin position="350"/>
        <end position="362"/>
    </location>
</feature>
<dbReference type="GO" id="GO:0006357">
    <property type="term" value="P:regulation of transcription by RNA polymerase II"/>
    <property type="evidence" value="ECO:0007669"/>
    <property type="project" value="TreeGrafter"/>
</dbReference>
<feature type="compositionally biased region" description="Low complexity" evidence="9">
    <location>
        <begin position="802"/>
        <end position="813"/>
    </location>
</feature>
<feature type="coiled-coil region" evidence="8">
    <location>
        <begin position="713"/>
        <end position="740"/>
    </location>
</feature>
<feature type="region of interest" description="Disordered" evidence="9">
    <location>
        <begin position="194"/>
        <end position="419"/>
    </location>
</feature>
<dbReference type="InterPro" id="IPR001965">
    <property type="entry name" value="Znf_PHD"/>
</dbReference>
<organism evidence="10 11">
    <name type="scientific">Owenia fusiformis</name>
    <name type="common">Polychaete worm</name>
    <dbReference type="NCBI Taxonomy" id="6347"/>
    <lineage>
        <taxon>Eukaryota</taxon>
        <taxon>Metazoa</taxon>
        <taxon>Spiralia</taxon>
        <taxon>Lophotrochozoa</taxon>
        <taxon>Annelida</taxon>
        <taxon>Polychaeta</taxon>
        <taxon>Sedentaria</taxon>
        <taxon>Canalipalpata</taxon>
        <taxon>Sabellida</taxon>
        <taxon>Oweniida</taxon>
        <taxon>Oweniidae</taxon>
        <taxon>Owenia</taxon>
    </lineage>
</organism>
<feature type="compositionally biased region" description="Basic and acidic residues" evidence="9">
    <location>
        <begin position="824"/>
        <end position="835"/>
    </location>
</feature>
<evidence type="ECO:0000256" key="6">
    <source>
        <dbReference type="ARBA" id="ARBA00022833"/>
    </source>
</evidence>
<evidence type="ECO:0000256" key="2">
    <source>
        <dbReference type="ARBA" id="ARBA00022553"/>
    </source>
</evidence>
<feature type="region of interest" description="Disordered" evidence="9">
    <location>
        <begin position="957"/>
        <end position="1003"/>
    </location>
</feature>
<name>A0A8J1UZK3_OWEFU</name>
<dbReference type="SUPFAM" id="SSF57903">
    <property type="entry name" value="FYVE/PHD zinc finger"/>
    <property type="match status" value="1"/>
</dbReference>
<feature type="compositionally biased region" description="Polar residues" evidence="9">
    <location>
        <begin position="570"/>
        <end position="582"/>
    </location>
</feature>
<evidence type="ECO:0000256" key="3">
    <source>
        <dbReference type="ARBA" id="ARBA00022723"/>
    </source>
</evidence>
<dbReference type="PROSITE" id="PS50016">
    <property type="entry name" value="ZF_PHD_2"/>
    <property type="match status" value="2"/>
</dbReference>
<feature type="compositionally biased region" description="Pro residues" evidence="9">
    <location>
        <begin position="974"/>
        <end position="988"/>
    </location>
</feature>
<evidence type="ECO:0000256" key="7">
    <source>
        <dbReference type="ARBA" id="ARBA00023242"/>
    </source>
</evidence>
<dbReference type="FunFam" id="3.30.40.10:FF:000053">
    <property type="entry name" value="protein AF-10 isoform X2"/>
    <property type="match status" value="1"/>
</dbReference>
<protein>
    <submittedName>
        <fullName evidence="10">Uncharacterized protein</fullName>
    </submittedName>
</protein>
<keyword evidence="7" id="KW-0539">Nucleus</keyword>
<keyword evidence="3" id="KW-0479">Metal-binding</keyword>
<feature type="compositionally biased region" description="Basic and acidic residues" evidence="9">
    <location>
        <begin position="319"/>
        <end position="342"/>
    </location>
</feature>
<evidence type="ECO:0000256" key="9">
    <source>
        <dbReference type="SAM" id="MobiDB-lite"/>
    </source>
</evidence>
<feature type="compositionally biased region" description="Low complexity" evidence="9">
    <location>
        <begin position="885"/>
        <end position="918"/>
    </location>
</feature>
<keyword evidence="2" id="KW-0597">Phosphoprotein</keyword>
<dbReference type="PROSITE" id="PS51805">
    <property type="entry name" value="EPHD"/>
    <property type="match status" value="1"/>
</dbReference>
<dbReference type="GO" id="GO:0005634">
    <property type="term" value="C:nucleus"/>
    <property type="evidence" value="ECO:0007669"/>
    <property type="project" value="UniProtKB-SubCell"/>
</dbReference>
<evidence type="ECO:0000256" key="4">
    <source>
        <dbReference type="ARBA" id="ARBA00022737"/>
    </source>
</evidence>
<feature type="compositionally biased region" description="Polar residues" evidence="9">
    <location>
        <begin position="385"/>
        <end position="399"/>
    </location>
</feature>
<evidence type="ECO:0000256" key="8">
    <source>
        <dbReference type="SAM" id="Coils"/>
    </source>
</evidence>
<dbReference type="InterPro" id="IPR019786">
    <property type="entry name" value="Zinc_finger_PHD-type_CS"/>
</dbReference>
<keyword evidence="4" id="KW-0677">Repeat</keyword>
<dbReference type="PANTHER" id="PTHR13793">
    <property type="entry name" value="PHD FINGER PROTEINS"/>
    <property type="match status" value="1"/>
</dbReference>
<dbReference type="GO" id="GO:0031491">
    <property type="term" value="F:nucleosome binding"/>
    <property type="evidence" value="ECO:0007669"/>
    <property type="project" value="TreeGrafter"/>
</dbReference>
<accession>A0A8J1UZK3</accession>
<feature type="compositionally biased region" description="Basic and acidic residues" evidence="9">
    <location>
        <begin position="374"/>
        <end position="384"/>
    </location>
</feature>
<keyword evidence="5" id="KW-0863">Zinc-finger</keyword>
<keyword evidence="11" id="KW-1185">Reference proteome</keyword>
<dbReference type="InterPro" id="IPR019787">
    <property type="entry name" value="Znf_PHD-finger"/>
</dbReference>
<dbReference type="Pfam" id="PF13832">
    <property type="entry name" value="zf-HC5HC2H_2"/>
    <property type="match status" value="1"/>
</dbReference>